<dbReference type="SUPFAM" id="SSF55031">
    <property type="entry name" value="Bacterial exopeptidase dimerisation domain"/>
    <property type="match status" value="1"/>
</dbReference>
<dbReference type="GO" id="GO:0016787">
    <property type="term" value="F:hydrolase activity"/>
    <property type="evidence" value="ECO:0007669"/>
    <property type="project" value="UniProtKB-KW"/>
</dbReference>
<dbReference type="Pfam" id="PF01546">
    <property type="entry name" value="Peptidase_M20"/>
    <property type="match status" value="1"/>
</dbReference>
<evidence type="ECO:0000313" key="4">
    <source>
        <dbReference type="EMBL" id="SKB62536.1"/>
    </source>
</evidence>
<feature type="binding site" evidence="2">
    <location>
        <position position="128"/>
    </location>
    <ligand>
        <name>Mn(2+)</name>
        <dbReference type="ChEBI" id="CHEBI:29035"/>
        <label>2</label>
    </ligand>
</feature>
<dbReference type="InterPro" id="IPR017439">
    <property type="entry name" value="Amidohydrolase"/>
</dbReference>
<keyword evidence="1 4" id="KW-0378">Hydrolase</keyword>
<keyword evidence="5" id="KW-1185">Reference proteome</keyword>
<protein>
    <submittedName>
        <fullName evidence="4">Amidohydrolase</fullName>
    </submittedName>
</protein>
<dbReference type="RefSeq" id="WP_079512896.1">
    <property type="nucleotide sequence ID" value="NZ_FUYL01000007.1"/>
</dbReference>
<feature type="domain" description="Peptidase M20 dimerisation" evidence="3">
    <location>
        <begin position="180"/>
        <end position="276"/>
    </location>
</feature>
<dbReference type="Pfam" id="PF07687">
    <property type="entry name" value="M20_dimer"/>
    <property type="match status" value="1"/>
</dbReference>
<dbReference type="InterPro" id="IPR011650">
    <property type="entry name" value="Peptidase_M20_dimer"/>
</dbReference>
<dbReference type="Gene3D" id="3.30.70.360">
    <property type="match status" value="1"/>
</dbReference>
<evidence type="ECO:0000259" key="3">
    <source>
        <dbReference type="Pfam" id="PF07687"/>
    </source>
</evidence>
<dbReference type="AlphaFoldDB" id="A0A1T5CT69"/>
<dbReference type="NCBIfam" id="TIGR01891">
    <property type="entry name" value="amidohydrolases"/>
    <property type="match status" value="1"/>
</dbReference>
<dbReference type="InterPro" id="IPR002933">
    <property type="entry name" value="Peptidase_M20"/>
</dbReference>
<evidence type="ECO:0000256" key="1">
    <source>
        <dbReference type="ARBA" id="ARBA00022801"/>
    </source>
</evidence>
<evidence type="ECO:0000313" key="5">
    <source>
        <dbReference type="Proteomes" id="UP000190339"/>
    </source>
</evidence>
<accession>A0A1T5CT69</accession>
<keyword evidence="2" id="KW-0464">Manganese</keyword>
<gene>
    <name evidence="4" type="ORF">SAMN05660866_02447</name>
</gene>
<dbReference type="EMBL" id="FUYL01000007">
    <property type="protein sequence ID" value="SKB62536.1"/>
    <property type="molecule type" value="Genomic_DNA"/>
</dbReference>
<dbReference type="GO" id="GO:0046872">
    <property type="term" value="F:metal ion binding"/>
    <property type="evidence" value="ECO:0007669"/>
    <property type="project" value="UniProtKB-KW"/>
</dbReference>
<dbReference type="Gene3D" id="3.40.630.10">
    <property type="entry name" value="Zn peptidases"/>
    <property type="match status" value="1"/>
</dbReference>
<dbReference type="STRING" id="561365.SAMN05660866_02447"/>
<keyword evidence="2" id="KW-0479">Metal-binding</keyword>
<dbReference type="SUPFAM" id="SSF53187">
    <property type="entry name" value="Zn-dependent exopeptidases"/>
    <property type="match status" value="1"/>
</dbReference>
<feature type="binding site" evidence="2">
    <location>
        <position position="93"/>
    </location>
    <ligand>
        <name>Mn(2+)</name>
        <dbReference type="ChEBI" id="CHEBI:29035"/>
        <label>2</label>
    </ligand>
</feature>
<dbReference type="PANTHER" id="PTHR11014">
    <property type="entry name" value="PEPTIDASE M20 FAMILY MEMBER"/>
    <property type="match status" value="1"/>
</dbReference>
<dbReference type="PANTHER" id="PTHR11014:SF169">
    <property type="entry name" value="CLAN MH, FAMILY M20, PEPTIDASE T-LIKE METALLOPEPTIDASE"/>
    <property type="match status" value="1"/>
</dbReference>
<feature type="binding site" evidence="2">
    <location>
        <position position="349"/>
    </location>
    <ligand>
        <name>Mn(2+)</name>
        <dbReference type="ChEBI" id="CHEBI:29035"/>
        <label>2</label>
    </ligand>
</feature>
<name>A0A1T5CT69_9FLAO</name>
<evidence type="ECO:0000256" key="2">
    <source>
        <dbReference type="PIRSR" id="PIRSR005962-1"/>
    </source>
</evidence>
<feature type="binding site" evidence="2">
    <location>
        <position position="95"/>
    </location>
    <ligand>
        <name>Mn(2+)</name>
        <dbReference type="ChEBI" id="CHEBI:29035"/>
        <label>2</label>
    </ligand>
</feature>
<comment type="cofactor">
    <cofactor evidence="2">
        <name>Mn(2+)</name>
        <dbReference type="ChEBI" id="CHEBI:29035"/>
    </cofactor>
    <text evidence="2">The Mn(2+) ion enhances activity.</text>
</comment>
<reference evidence="5" key="1">
    <citation type="submission" date="2017-02" db="EMBL/GenBank/DDBJ databases">
        <authorList>
            <person name="Varghese N."/>
            <person name="Submissions S."/>
        </authorList>
    </citation>
    <scope>NUCLEOTIDE SEQUENCE [LARGE SCALE GENOMIC DNA]</scope>
    <source>
        <strain evidence="5">DSM 23546</strain>
    </source>
</reference>
<organism evidence="4 5">
    <name type="scientific">Maribacter arcticus</name>
    <dbReference type="NCBI Taxonomy" id="561365"/>
    <lineage>
        <taxon>Bacteria</taxon>
        <taxon>Pseudomonadati</taxon>
        <taxon>Bacteroidota</taxon>
        <taxon>Flavobacteriia</taxon>
        <taxon>Flavobacteriales</taxon>
        <taxon>Flavobacteriaceae</taxon>
        <taxon>Maribacter</taxon>
    </lineage>
</organism>
<sequence length="377" mass="41942">MKNTLVNLRKELHQHPELSGQEHTTAKRIVEFVKDYHPTNIIENIGGEGVAIIYEFGNNGATVVIRCELDALPILEENTFEHHSKNKGVSHKCGHDGHMAIVAGLSIWLKEAEFKNGKVVLLFQPAEETGKGAAKILADAKFTNLAPDYVFALHNLPGQKLHSILVKPGYFTATVQSICIQLKGKKAHASEPENGVNPSLAAAELIQVFSSFANPNFESDDFSLLTPICINIGEKTYGISPENAELHYTIRTWSGQLMSELEDKIKDAVNVMAKKYQLSYNIDWFEFFPASENNVFCTELVEKVAAQKGFDLIKIHSPLRFGEDFGWFSQNYKSAIFGLGAGEQHPSLHHANYDFPDELIDTGLLMFKGLIEEILGK</sequence>
<dbReference type="InterPro" id="IPR036264">
    <property type="entry name" value="Bact_exopeptidase_dim_dom"/>
</dbReference>
<feature type="binding site" evidence="2">
    <location>
        <position position="154"/>
    </location>
    <ligand>
        <name>Mn(2+)</name>
        <dbReference type="ChEBI" id="CHEBI:29035"/>
        <label>2</label>
    </ligand>
</feature>
<dbReference type="PIRSF" id="PIRSF005962">
    <property type="entry name" value="Pept_M20D_amidohydro"/>
    <property type="match status" value="1"/>
</dbReference>
<dbReference type="Proteomes" id="UP000190339">
    <property type="component" value="Unassembled WGS sequence"/>
</dbReference>
<dbReference type="OrthoDB" id="9776731at2"/>
<proteinExistence type="predicted"/>